<accession>A0A1R2CLP7</accession>
<dbReference type="InterPro" id="IPR015943">
    <property type="entry name" value="WD40/YVTN_repeat-like_dom_sf"/>
</dbReference>
<comment type="caution">
    <text evidence="5">The sequence shown here is derived from an EMBL/GenBank/DDBJ whole genome shotgun (WGS) entry which is preliminary data.</text>
</comment>
<feature type="coiled-coil region" evidence="4">
    <location>
        <begin position="118"/>
        <end position="152"/>
    </location>
</feature>
<dbReference type="PROSITE" id="PS50294">
    <property type="entry name" value="WD_REPEATS_REGION"/>
    <property type="match status" value="2"/>
</dbReference>
<keyword evidence="2" id="KW-0677">Repeat</keyword>
<feature type="repeat" description="WD" evidence="3">
    <location>
        <begin position="250"/>
        <end position="282"/>
    </location>
</feature>
<dbReference type="Pfam" id="PF00400">
    <property type="entry name" value="WD40"/>
    <property type="match status" value="3"/>
</dbReference>
<evidence type="ECO:0000256" key="3">
    <source>
        <dbReference type="PROSITE-ProRule" id="PRU00221"/>
    </source>
</evidence>
<name>A0A1R2CLP7_9CILI</name>
<keyword evidence="6" id="KW-1185">Reference proteome</keyword>
<dbReference type="PANTHER" id="PTHR44019:SF8">
    <property type="entry name" value="POC1 CENTRIOLAR PROTEIN HOMOLOG"/>
    <property type="match status" value="1"/>
</dbReference>
<dbReference type="InterPro" id="IPR036322">
    <property type="entry name" value="WD40_repeat_dom_sf"/>
</dbReference>
<dbReference type="Gene3D" id="2.130.10.10">
    <property type="entry name" value="YVTN repeat-like/Quinoprotein amine dehydrogenase"/>
    <property type="match status" value="2"/>
</dbReference>
<evidence type="ECO:0000256" key="2">
    <source>
        <dbReference type="ARBA" id="ARBA00022737"/>
    </source>
</evidence>
<reference evidence="5 6" key="1">
    <citation type="submission" date="2016-11" db="EMBL/GenBank/DDBJ databases">
        <title>The macronuclear genome of Stentor coeruleus: a giant cell with tiny introns.</title>
        <authorList>
            <person name="Slabodnick M."/>
            <person name="Ruby J.G."/>
            <person name="Reiff S.B."/>
            <person name="Swart E.C."/>
            <person name="Gosai S."/>
            <person name="Prabakaran S."/>
            <person name="Witkowska E."/>
            <person name="Larue G.E."/>
            <person name="Fisher S."/>
            <person name="Freeman R.M."/>
            <person name="Gunawardena J."/>
            <person name="Chu W."/>
            <person name="Stover N.A."/>
            <person name="Gregory B.D."/>
            <person name="Nowacki M."/>
            <person name="Derisi J."/>
            <person name="Roy S.W."/>
            <person name="Marshall W.F."/>
            <person name="Sood P."/>
        </authorList>
    </citation>
    <scope>NUCLEOTIDE SEQUENCE [LARGE SCALE GENOMIC DNA]</scope>
    <source>
        <strain evidence="5">WM001</strain>
    </source>
</reference>
<dbReference type="SUPFAM" id="SSF50978">
    <property type="entry name" value="WD40 repeat-like"/>
    <property type="match status" value="1"/>
</dbReference>
<evidence type="ECO:0000256" key="4">
    <source>
        <dbReference type="SAM" id="Coils"/>
    </source>
</evidence>
<dbReference type="PROSITE" id="PS00678">
    <property type="entry name" value="WD_REPEATS_1"/>
    <property type="match status" value="1"/>
</dbReference>
<sequence>MDSWKHTIFLSLKSRNATQSLPFRKMLETYNTVLEDTQQILYKNEIKNREKHIIDKSYMYLAYRDLQTKTNLQAEIKKVEKILMEIYKSQSSIAEKYQNCKDQTFQLREIQELQQKEIKLCQEKLSESQFQLQELKTQKTNLKIAKDFLIKEKKHLQKRIDQIIYEKETLSMNNSKLREKLIQMIEDHMNRENEIFSLSQAIRNKEYICQNLLKNTPYTEISNTTTNDSLSLKTFYSLACVSPTKCVTSFKAHAFEGSSLIYNSSGNCMISSGNDKKLKVWDSVMFNEKDTFKGYNNTIISMSTSLSDDFLIAGSSNGCAYIWSYNSFKLKHTLIGHAKKINGVGFLWGGQSVLSASEDRTVKSWEINRGYCTNVISTPSIIYALALMPSEKMFLTGHFDGYIRMHMDKSIKTIDIFSKTESPISSLSISPCSNYAVAGLRENNILIIDLRMHSILHQISDRAYICPAAQNLISFSKDSRYVVAGSYNGDIIVLDTNHGTVEKVLKGVHKKPVISVQWSPYGNHVPLFPIQLQHNPKS</sequence>
<evidence type="ECO:0000313" key="6">
    <source>
        <dbReference type="Proteomes" id="UP000187209"/>
    </source>
</evidence>
<keyword evidence="4" id="KW-0175">Coiled coil</keyword>
<dbReference type="InterPro" id="IPR019775">
    <property type="entry name" value="WD40_repeat_CS"/>
</dbReference>
<protein>
    <submittedName>
        <fullName evidence="5">Uncharacterized protein</fullName>
    </submittedName>
</protein>
<dbReference type="InterPro" id="IPR050505">
    <property type="entry name" value="WDR55/POC1"/>
</dbReference>
<dbReference type="AlphaFoldDB" id="A0A1R2CLP7"/>
<evidence type="ECO:0000256" key="1">
    <source>
        <dbReference type="ARBA" id="ARBA00022574"/>
    </source>
</evidence>
<gene>
    <name evidence="5" type="ORF">SteCoe_7831</name>
</gene>
<feature type="repeat" description="WD" evidence="3">
    <location>
        <begin position="292"/>
        <end position="333"/>
    </location>
</feature>
<feature type="repeat" description="WD" evidence="3">
    <location>
        <begin position="334"/>
        <end position="375"/>
    </location>
</feature>
<dbReference type="PANTHER" id="PTHR44019">
    <property type="entry name" value="WD REPEAT-CONTAINING PROTEIN 55"/>
    <property type="match status" value="1"/>
</dbReference>
<dbReference type="InterPro" id="IPR001680">
    <property type="entry name" value="WD40_rpt"/>
</dbReference>
<dbReference type="SMART" id="SM00320">
    <property type="entry name" value="WD40"/>
    <property type="match status" value="6"/>
</dbReference>
<proteinExistence type="predicted"/>
<dbReference type="OrthoDB" id="287237at2759"/>
<keyword evidence="1 3" id="KW-0853">WD repeat</keyword>
<dbReference type="Proteomes" id="UP000187209">
    <property type="component" value="Unassembled WGS sequence"/>
</dbReference>
<organism evidence="5 6">
    <name type="scientific">Stentor coeruleus</name>
    <dbReference type="NCBI Taxonomy" id="5963"/>
    <lineage>
        <taxon>Eukaryota</taxon>
        <taxon>Sar</taxon>
        <taxon>Alveolata</taxon>
        <taxon>Ciliophora</taxon>
        <taxon>Postciliodesmatophora</taxon>
        <taxon>Heterotrichea</taxon>
        <taxon>Heterotrichida</taxon>
        <taxon>Stentoridae</taxon>
        <taxon>Stentor</taxon>
    </lineage>
</organism>
<evidence type="ECO:0000313" key="5">
    <source>
        <dbReference type="EMBL" id="OMJ89938.1"/>
    </source>
</evidence>
<dbReference type="PROSITE" id="PS50082">
    <property type="entry name" value="WD_REPEATS_2"/>
    <property type="match status" value="3"/>
</dbReference>
<dbReference type="EMBL" id="MPUH01000114">
    <property type="protein sequence ID" value="OMJ89938.1"/>
    <property type="molecule type" value="Genomic_DNA"/>
</dbReference>